<proteinExistence type="predicted"/>
<feature type="transmembrane region" description="Helical" evidence="1">
    <location>
        <begin position="92"/>
        <end position="118"/>
    </location>
</feature>
<keyword evidence="1" id="KW-0472">Membrane</keyword>
<evidence type="ECO:0000256" key="1">
    <source>
        <dbReference type="SAM" id="Phobius"/>
    </source>
</evidence>
<comment type="caution">
    <text evidence="2">The sequence shown here is derived from an EMBL/GenBank/DDBJ whole genome shotgun (WGS) entry which is preliminary data.</text>
</comment>
<feature type="transmembrane region" description="Helical" evidence="1">
    <location>
        <begin position="236"/>
        <end position="254"/>
    </location>
</feature>
<sequence>MHSPELSVPLHPDAAAPPPAEPWHLRHRVPLLCTAVALPLYGLWAAFLATGGGDLAAQQAWAGFVERHPGSPYSLSWYGGLHTANYSLVSPYLMAVFGVVAVTAASGLAATWAAAALFVRSDAARPQWPALLAAFALWCNVVSGRTTFALGAALGLGACLLLVGRHRPWWAALVNALATLASPLAGLFLVVAGAGYLLVRDRSRAAALLLPPVVVVGTTSWLFPFSGEQPMQFGRIWAPALLALAVAVLAPRPWRVLRIGAAVYALGCALTYLIASPIGTNVERLAQLLAPAALLAALLATPAALRARRAALVVALVLSLAWVTDKTVDDIVVYTKVPAWARHTDGVVDALDRLGADRTRVEVVPSRDHREAAVLAPHVNLARGWNRQADVQRGRLFYDGYDGTDVAPGTFTPAAYRAWLDRWAVGLVVVPDAVPDSPAWRERDLIRSRPDWLEPVWSDEHWRIYRVRDATPLVEAPASVLRSGDSSVVVRVPSAGAVTVRIAHSPWLRVDGGCLSRDGEFTRLTVTEPGTYRIGSSFSPAAVSASRC</sequence>
<accession>A0A372M5F6</accession>
<dbReference type="OrthoDB" id="5178168at2"/>
<gene>
    <name evidence="2" type="ORF">DY218_13670</name>
</gene>
<keyword evidence="3" id="KW-1185">Reference proteome</keyword>
<keyword evidence="1" id="KW-1133">Transmembrane helix</keyword>
<organism evidence="2 3">
    <name type="scientific">Streptomyces triticagri</name>
    <dbReference type="NCBI Taxonomy" id="2293568"/>
    <lineage>
        <taxon>Bacteria</taxon>
        <taxon>Bacillati</taxon>
        <taxon>Actinomycetota</taxon>
        <taxon>Actinomycetes</taxon>
        <taxon>Kitasatosporales</taxon>
        <taxon>Streptomycetaceae</taxon>
        <taxon>Streptomyces</taxon>
    </lineage>
</organism>
<name>A0A372M5F6_9ACTN</name>
<feature type="transmembrane region" description="Helical" evidence="1">
    <location>
        <begin position="130"/>
        <end position="163"/>
    </location>
</feature>
<feature type="transmembrane region" description="Helical" evidence="1">
    <location>
        <begin position="261"/>
        <end position="279"/>
    </location>
</feature>
<protein>
    <submittedName>
        <fullName evidence="2">Uncharacterized protein</fullName>
    </submittedName>
</protein>
<feature type="transmembrane region" description="Helical" evidence="1">
    <location>
        <begin position="206"/>
        <end position="224"/>
    </location>
</feature>
<evidence type="ECO:0000313" key="2">
    <source>
        <dbReference type="EMBL" id="RFU86166.1"/>
    </source>
</evidence>
<keyword evidence="1" id="KW-0812">Transmembrane</keyword>
<reference evidence="2 3" key="1">
    <citation type="submission" date="2018-08" db="EMBL/GenBank/DDBJ databases">
        <title>Isolation, diversity and antifungal activity of Actinobacteria from wheat.</title>
        <authorList>
            <person name="Han C."/>
        </authorList>
    </citation>
    <scope>NUCLEOTIDE SEQUENCE [LARGE SCALE GENOMIC DNA]</scope>
    <source>
        <strain evidence="2 3">NEAU-YY421</strain>
    </source>
</reference>
<dbReference type="EMBL" id="QUAK01000075">
    <property type="protein sequence ID" value="RFU86166.1"/>
    <property type="molecule type" value="Genomic_DNA"/>
</dbReference>
<evidence type="ECO:0000313" key="3">
    <source>
        <dbReference type="Proteomes" id="UP000263094"/>
    </source>
</evidence>
<feature type="transmembrane region" description="Helical" evidence="1">
    <location>
        <begin position="169"/>
        <end position="199"/>
    </location>
</feature>
<dbReference type="Proteomes" id="UP000263094">
    <property type="component" value="Unassembled WGS sequence"/>
</dbReference>
<feature type="transmembrane region" description="Helical" evidence="1">
    <location>
        <begin position="29"/>
        <end position="49"/>
    </location>
</feature>
<dbReference type="AlphaFoldDB" id="A0A372M5F6"/>